<dbReference type="EMBL" id="VUOC01000001">
    <property type="protein sequence ID" value="KAA2245479.1"/>
    <property type="molecule type" value="Genomic_DNA"/>
</dbReference>
<comment type="caution">
    <text evidence="2">The sequence shown here is derived from an EMBL/GenBank/DDBJ whole genome shotgun (WGS) entry which is preliminary data.</text>
</comment>
<dbReference type="SMART" id="SM00530">
    <property type="entry name" value="HTH_XRE"/>
    <property type="match status" value="1"/>
</dbReference>
<proteinExistence type="predicted"/>
<dbReference type="Gene3D" id="1.10.260.40">
    <property type="entry name" value="lambda repressor-like DNA-binding domains"/>
    <property type="match status" value="1"/>
</dbReference>
<name>A0A5B2W5I3_9BACT</name>
<dbReference type="AlphaFoldDB" id="A0A5B2W5I3"/>
<dbReference type="PROSITE" id="PS50943">
    <property type="entry name" value="HTH_CROC1"/>
    <property type="match status" value="1"/>
</dbReference>
<sequence length="99" mass="11248">MLSNILTNILKRGCTLEGLMAEHKENIDKAIRQVVKQARKRKGLSYRQLAALAECEADLVFHYEAGTRDIRVSSLIKLILALDLSIKITEEIQEKPDKE</sequence>
<dbReference type="RefSeq" id="WP_149836868.1">
    <property type="nucleotide sequence ID" value="NZ_VUOC01000001.1"/>
</dbReference>
<feature type="domain" description="HTH cro/C1-type" evidence="1">
    <location>
        <begin position="35"/>
        <end position="89"/>
    </location>
</feature>
<accession>A0A5B2W5I3</accession>
<evidence type="ECO:0000259" key="1">
    <source>
        <dbReference type="PROSITE" id="PS50943"/>
    </source>
</evidence>
<gene>
    <name evidence="2" type="ORF">F0L74_05850</name>
</gene>
<evidence type="ECO:0000313" key="2">
    <source>
        <dbReference type="EMBL" id="KAA2245479.1"/>
    </source>
</evidence>
<dbReference type="InterPro" id="IPR010982">
    <property type="entry name" value="Lambda_DNA-bd_dom_sf"/>
</dbReference>
<reference evidence="2 3" key="1">
    <citation type="submission" date="2019-09" db="EMBL/GenBank/DDBJ databases">
        <title>Chitinophaga ginsengihumi sp. nov., isolated from soil of ginseng rhizosphere.</title>
        <authorList>
            <person name="Lee J."/>
        </authorList>
    </citation>
    <scope>NUCLEOTIDE SEQUENCE [LARGE SCALE GENOMIC DNA]</scope>
    <source>
        <strain evidence="2 3">BN140078</strain>
    </source>
</reference>
<reference evidence="2 3" key="2">
    <citation type="submission" date="2019-09" db="EMBL/GenBank/DDBJ databases">
        <authorList>
            <person name="Jin C."/>
        </authorList>
    </citation>
    <scope>NUCLEOTIDE SEQUENCE [LARGE SCALE GENOMIC DNA]</scope>
    <source>
        <strain evidence="2 3">BN140078</strain>
    </source>
</reference>
<evidence type="ECO:0000313" key="3">
    <source>
        <dbReference type="Proteomes" id="UP000324611"/>
    </source>
</evidence>
<dbReference type="InterPro" id="IPR001387">
    <property type="entry name" value="Cro/C1-type_HTH"/>
</dbReference>
<dbReference type="Proteomes" id="UP000324611">
    <property type="component" value="Unassembled WGS sequence"/>
</dbReference>
<organism evidence="2 3">
    <name type="scientific">Chitinophaga agrisoli</name>
    <dbReference type="NCBI Taxonomy" id="2607653"/>
    <lineage>
        <taxon>Bacteria</taxon>
        <taxon>Pseudomonadati</taxon>
        <taxon>Bacteroidota</taxon>
        <taxon>Chitinophagia</taxon>
        <taxon>Chitinophagales</taxon>
        <taxon>Chitinophagaceae</taxon>
        <taxon>Chitinophaga</taxon>
    </lineage>
</organism>
<protein>
    <submittedName>
        <fullName evidence="2">Helix-turn-helix transcriptional regulator</fullName>
    </submittedName>
</protein>
<dbReference type="SUPFAM" id="SSF47413">
    <property type="entry name" value="lambda repressor-like DNA-binding domains"/>
    <property type="match status" value="1"/>
</dbReference>
<dbReference type="CDD" id="cd00093">
    <property type="entry name" value="HTH_XRE"/>
    <property type="match status" value="1"/>
</dbReference>
<dbReference type="GO" id="GO:0003677">
    <property type="term" value="F:DNA binding"/>
    <property type="evidence" value="ECO:0007669"/>
    <property type="project" value="InterPro"/>
</dbReference>
<dbReference type="Pfam" id="PF01381">
    <property type="entry name" value="HTH_3"/>
    <property type="match status" value="1"/>
</dbReference>
<keyword evidence="3" id="KW-1185">Reference proteome</keyword>